<comment type="caution">
    <text evidence="4">The sequence shown here is derived from an EMBL/GenBank/DDBJ whole genome shotgun (WGS) entry which is preliminary data.</text>
</comment>
<feature type="chain" id="PRO_5035210570" evidence="3">
    <location>
        <begin position="25"/>
        <end position="557"/>
    </location>
</feature>
<name>A0A8J5P0U6_FUSOX</name>
<feature type="signal peptide" evidence="3">
    <location>
        <begin position="1"/>
        <end position="24"/>
    </location>
</feature>
<reference evidence="4" key="1">
    <citation type="submission" date="2021-04" db="EMBL/GenBank/DDBJ databases">
        <title>First draft genome resource for Brassicaceae pathogens Fusarium oxysporum f. sp. raphani and Fusarium oxysporum f. sp. rapae.</title>
        <authorList>
            <person name="Asai S."/>
        </authorList>
    </citation>
    <scope>NUCLEOTIDE SEQUENCE</scope>
    <source>
        <strain evidence="4">Tf1208</strain>
    </source>
</reference>
<proteinExistence type="predicted"/>
<evidence type="ECO:0000256" key="3">
    <source>
        <dbReference type="SAM" id="SignalP"/>
    </source>
</evidence>
<evidence type="ECO:0000256" key="2">
    <source>
        <dbReference type="ARBA" id="ARBA00023134"/>
    </source>
</evidence>
<gene>
    <name evidence="4" type="primary">RAS-0</name>
    <name evidence="4" type="ORF">Forpe1208_v005430</name>
</gene>
<organism evidence="4 5">
    <name type="scientific">Fusarium oxysporum f. sp. rapae</name>
    <dbReference type="NCBI Taxonomy" id="485398"/>
    <lineage>
        <taxon>Eukaryota</taxon>
        <taxon>Fungi</taxon>
        <taxon>Dikarya</taxon>
        <taxon>Ascomycota</taxon>
        <taxon>Pezizomycotina</taxon>
        <taxon>Sordariomycetes</taxon>
        <taxon>Hypocreomycetidae</taxon>
        <taxon>Hypocreales</taxon>
        <taxon>Nectriaceae</taxon>
        <taxon>Fusarium</taxon>
        <taxon>Fusarium oxysporum species complex</taxon>
    </lineage>
</organism>
<evidence type="ECO:0000313" key="5">
    <source>
        <dbReference type="Proteomes" id="UP000694050"/>
    </source>
</evidence>
<keyword evidence="1" id="KW-0547">Nucleotide-binding</keyword>
<dbReference type="InterPro" id="IPR020849">
    <property type="entry name" value="Small_GTPase_Ras-type"/>
</dbReference>
<evidence type="ECO:0000313" key="4">
    <source>
        <dbReference type="EMBL" id="KAG7415199.1"/>
    </source>
</evidence>
<dbReference type="GO" id="GO:0003924">
    <property type="term" value="F:GTPase activity"/>
    <property type="evidence" value="ECO:0007669"/>
    <property type="project" value="InterPro"/>
</dbReference>
<dbReference type="GO" id="GO:0005525">
    <property type="term" value="F:GTP binding"/>
    <property type="evidence" value="ECO:0007669"/>
    <property type="project" value="UniProtKB-KW"/>
</dbReference>
<dbReference type="PANTHER" id="PTHR24070">
    <property type="entry name" value="RAS, DI-RAS, AND RHEB FAMILY MEMBERS OF SMALL GTPASE SUPERFAMILY"/>
    <property type="match status" value="1"/>
</dbReference>
<dbReference type="AlphaFoldDB" id="A0A8J5P0U6"/>
<dbReference type="Pfam" id="PF00071">
    <property type="entry name" value="Ras"/>
    <property type="match status" value="1"/>
</dbReference>
<dbReference type="SMART" id="SM00175">
    <property type="entry name" value="RAB"/>
    <property type="match status" value="1"/>
</dbReference>
<dbReference type="PROSITE" id="PS51421">
    <property type="entry name" value="RAS"/>
    <property type="match status" value="1"/>
</dbReference>
<dbReference type="InterPro" id="IPR001806">
    <property type="entry name" value="Small_GTPase"/>
</dbReference>
<dbReference type="InterPro" id="IPR005225">
    <property type="entry name" value="Small_GTP-bd"/>
</dbReference>
<dbReference type="GO" id="GO:0007165">
    <property type="term" value="P:signal transduction"/>
    <property type="evidence" value="ECO:0007669"/>
    <property type="project" value="InterPro"/>
</dbReference>
<dbReference type="PROSITE" id="PS51419">
    <property type="entry name" value="RAB"/>
    <property type="match status" value="1"/>
</dbReference>
<dbReference type="SMART" id="SM00173">
    <property type="entry name" value="RAS"/>
    <property type="match status" value="1"/>
</dbReference>
<accession>A0A8J5P0U6</accession>
<dbReference type="SMART" id="SM00174">
    <property type="entry name" value="RHO"/>
    <property type="match status" value="1"/>
</dbReference>
<protein>
    <submittedName>
        <fullName evidence="4">Ras-like protein</fullName>
    </submittedName>
</protein>
<evidence type="ECO:0000256" key="1">
    <source>
        <dbReference type="ARBA" id="ARBA00022741"/>
    </source>
</evidence>
<dbReference type="EMBL" id="JAELUQ010000004">
    <property type="protein sequence ID" value="KAG7415199.1"/>
    <property type="molecule type" value="Genomic_DNA"/>
</dbReference>
<sequence length="557" mass="63727">MSQRLMQKKVISLVRLLLARLSKAGMIQAVVFESAPNIFAVEPNPAGLAVDAFLCDERLYLKCLESLFENANKTRSVRGLPTGIFEPLLAPVDPLVNVQRKFLIKAEMLVSKPYLQQTWQLAFQEWSIESRAYYAIRIPMEAELKSMVRTALSSVDVHDAERRGIFSDVLAMLGLPSERLDKYDAFLQELTQYGLHEPDHIKSAKESLKVVKEAVENSNITRELNRVKAALSQDQDHETNKIIAGLGKLLMFDKVDIMDGRGNLKEKNQLYLFQKGILQAVEFFPKDRRRGMLGYGKPSRSDRLKTRLSIIRIIPAKDIKQVLLSSGKELNGCEIKWMDAGKEFSISFNLGSRTRIIEWINQVKNVKDQNRLNIPSQNLQRKFLIEYPLVLMGASGCGKSDLTIQFINPDFWDEFDPSEEDKYHKSCIIDGEFALIDVIDTTGQEEYSAMIQQYIREGAGFMLVYSVTSRESFEGITSYYEQILKQKGSDYFPMIIIGSECCQESLREVTKQEGESLARALGCMFVEVDAKADVNINMAFFNLVRMIRRYRRNMLWY</sequence>
<dbReference type="NCBIfam" id="TIGR00231">
    <property type="entry name" value="small_GTP"/>
    <property type="match status" value="1"/>
</dbReference>
<keyword evidence="2" id="KW-0342">GTP-binding</keyword>
<dbReference type="GO" id="GO:0016020">
    <property type="term" value="C:membrane"/>
    <property type="evidence" value="ECO:0007669"/>
    <property type="project" value="InterPro"/>
</dbReference>
<keyword evidence="3" id="KW-0732">Signal</keyword>
<dbReference type="Proteomes" id="UP000694050">
    <property type="component" value="Unassembled WGS sequence"/>
</dbReference>